<dbReference type="InterPro" id="IPR010719">
    <property type="entry name" value="MnmM_MeTrfase"/>
</dbReference>
<evidence type="ECO:0000313" key="2">
    <source>
        <dbReference type="Proteomes" id="UP000007844"/>
    </source>
</evidence>
<reference evidence="1 2" key="1">
    <citation type="journal article" date="2011" name="J. Bacteriol.">
        <title>Genome sequence of the mercury-methylating and pleomorphic Desulfovibrio africanus Strain Walvis Bay.</title>
        <authorList>
            <person name="Brown S.D."/>
            <person name="Wall J.D."/>
            <person name="Kucken A.M."/>
            <person name="Gilmour C.C."/>
            <person name="Podar M."/>
            <person name="Brandt C.C."/>
            <person name="Teshima H."/>
            <person name="Detter J.C."/>
            <person name="Han C.S."/>
            <person name="Land M.L."/>
            <person name="Lucas S."/>
            <person name="Han J."/>
            <person name="Pennacchio L."/>
            <person name="Nolan M."/>
            <person name="Pitluck S."/>
            <person name="Woyke T."/>
            <person name="Goodwin L."/>
            <person name="Palumbo A.V."/>
            <person name="Elias D.A."/>
        </authorList>
    </citation>
    <scope>NUCLEOTIDE SEQUENCE [LARGE SCALE GENOMIC DNA]</scope>
    <source>
        <strain evidence="1 2">Walvis Bay</strain>
    </source>
</reference>
<organism evidence="1 2">
    <name type="scientific">Desulfocurvibacter africanus subsp. africanus str. Walvis Bay</name>
    <dbReference type="NCBI Taxonomy" id="690850"/>
    <lineage>
        <taxon>Bacteria</taxon>
        <taxon>Pseudomonadati</taxon>
        <taxon>Thermodesulfobacteriota</taxon>
        <taxon>Desulfovibrionia</taxon>
        <taxon>Desulfovibrionales</taxon>
        <taxon>Desulfovibrionaceae</taxon>
        <taxon>Desulfocurvibacter</taxon>
    </lineage>
</organism>
<dbReference type="InterPro" id="IPR029063">
    <property type="entry name" value="SAM-dependent_MTases_sf"/>
</dbReference>
<keyword evidence="1" id="KW-0489">Methyltransferase</keyword>
<dbReference type="Gene3D" id="3.40.50.150">
    <property type="entry name" value="Vaccinia Virus protein VP39"/>
    <property type="match status" value="1"/>
</dbReference>
<dbReference type="PANTHER" id="PTHR35276">
    <property type="entry name" value="S-ADENOSYL-L-METHIONINE-DEPENDENT METHYLTRANSFERASES SUPERFAMILY PROTEIN"/>
    <property type="match status" value="1"/>
</dbReference>
<dbReference type="STRING" id="690850.Desaf_0280"/>
<dbReference type="GO" id="GO:0008168">
    <property type="term" value="F:methyltransferase activity"/>
    <property type="evidence" value="ECO:0007669"/>
    <property type="project" value="UniProtKB-KW"/>
</dbReference>
<keyword evidence="2" id="KW-1185">Reference proteome</keyword>
<accession>F3YU32</accession>
<dbReference type="HOGENOM" id="CLU_079190_1_0_7"/>
<dbReference type="RefSeq" id="WP_014258494.1">
    <property type="nucleotide sequence ID" value="NC_016629.1"/>
</dbReference>
<dbReference type="EMBL" id="CP003221">
    <property type="protein sequence ID" value="EGJ48638.1"/>
    <property type="molecule type" value="Genomic_DNA"/>
</dbReference>
<proteinExistence type="predicted"/>
<dbReference type="eggNOG" id="COG2519">
    <property type="taxonomic scope" value="Bacteria"/>
</dbReference>
<protein>
    <submittedName>
        <fullName evidence="1">rRNA methylase</fullName>
    </submittedName>
</protein>
<dbReference type="PANTHER" id="PTHR35276:SF1">
    <property type="entry name" value="TRNA (MNM(5)S(2)U34)-METHYLTRANSFERASE, CHLOROPLASTIC"/>
    <property type="match status" value="1"/>
</dbReference>
<dbReference type="AlphaFoldDB" id="F3YU32"/>
<dbReference type="Proteomes" id="UP000007844">
    <property type="component" value="Chromosome"/>
</dbReference>
<sequence>MTYLPDFLDFSASILHQALRPGDLAVDATLGNGRDAVLLAESVGQAGKVFCFDIQEVAIHRARERLAAAGLLERVQIFRAGHERLTEHLPPESQGHVRAATFNLGFLPGSDRRIITRPETTLAALAVLLPFMAPGGIVSIAVYTGHPGGQAEGEAIAAWCGSLAPTIWRVARYEQVNKPVNREVLYLLERLGEKQASAKCLPQTLA</sequence>
<dbReference type="GO" id="GO:0032259">
    <property type="term" value="P:methylation"/>
    <property type="evidence" value="ECO:0007669"/>
    <property type="project" value="UniProtKB-KW"/>
</dbReference>
<evidence type="ECO:0000313" key="1">
    <source>
        <dbReference type="EMBL" id="EGJ48638.1"/>
    </source>
</evidence>
<dbReference type="KEGG" id="daf:Desaf_0280"/>
<gene>
    <name evidence="1" type="ORF">Desaf_0280</name>
</gene>
<dbReference type="Pfam" id="PF06962">
    <property type="entry name" value="rRNA_methylase"/>
    <property type="match status" value="1"/>
</dbReference>
<name>F3YU32_DESAF</name>
<dbReference type="SUPFAM" id="SSF53335">
    <property type="entry name" value="S-adenosyl-L-methionine-dependent methyltransferases"/>
    <property type="match status" value="1"/>
</dbReference>
<keyword evidence="1" id="KW-0808">Transferase</keyword>